<evidence type="ECO:0000256" key="1">
    <source>
        <dbReference type="SAM" id="MobiDB-lite"/>
    </source>
</evidence>
<protein>
    <submittedName>
        <fullName evidence="2">Uncharacterized protein</fullName>
    </submittedName>
</protein>
<dbReference type="Proteomes" id="UP000009058">
    <property type="component" value="Chromosome 1"/>
</dbReference>
<evidence type="ECO:0000313" key="3">
    <source>
        <dbReference type="Proteomes" id="UP000009058"/>
    </source>
</evidence>
<evidence type="ECO:0000313" key="2">
    <source>
        <dbReference type="EMBL" id="EHA56178.1"/>
    </source>
</evidence>
<sequence length="670" mass="74511">MASEIVSALTFIIQFGVEVKDRLDSLNQAADELKLLNVTLVSLLKAFENPTNKINTEGIEFLVMLEILDSIKDSCKKCANALDKNRAGATDATKIELYGKKFFKRLWTLYRIPDILTEIQHKAAQLQQISMAVVVASTLVVSDVGTQQGQISGKEIVESAHVVKETTLHYLSTDLASIDQMMGNLMKECTNLRQQLQEATLLPDTSAIQIYQAQNPEAASFWKDRFQSDELNVSAFRYEASYGMLVECERASGDLALPAAIESPSDHVGWISAQIVAVPAPDKLGIITEQEVMKSNGEDLFAYFNNAAPDVHVYVRYLQTGQIERKSLSKQVRPIGGINIGATLSVRYALESGGHAWSCDLPITEFKACQGGQYIITAGVGSNAIVFSTRPLKNSFDTMLRHEDNSSSSVTPELDCTLLGPSKVFTNPPKAGEKVQIEHNGRWYDSRVTVVDGDEIEYIDWDCLPEQVSTNSTEAQDGSGGDKNNSESFGFTEEQLTQLGKGTRRLWRPWRRNLRAYDVRPYRCFHIGDSVEAPVMYPDFRFHYHVTDDSQLYFPARIVDVQGDQYVVEFSPALSAHEWWPGRIPKGEQVETVPGSGVKVENPFDFNRVTLGMDQVRPLSVGPRPALGVQSVKPSWWSSFQGVQICSLEDLLERSLWNNNGDSQQTGGIL</sequence>
<feature type="region of interest" description="Disordered" evidence="1">
    <location>
        <begin position="469"/>
        <end position="488"/>
    </location>
</feature>
<gene>
    <name evidence="2" type="ORF">MGG_13691</name>
</gene>
<reference key="2">
    <citation type="submission" date="2011-05" db="EMBL/GenBank/DDBJ databases">
        <title>The Genome Sequence of Magnaporthe oryzae 70-15.</title>
        <authorList>
            <consortium name="The Broad Institute Genome Sequencing Platform"/>
            <person name="Ma L.-J."/>
            <person name="Dead R."/>
            <person name="Young S.K."/>
            <person name="Zeng Q."/>
            <person name="Gargeya S."/>
            <person name="Fitzgerald M."/>
            <person name="Haas B."/>
            <person name="Abouelleil A."/>
            <person name="Alvarado L."/>
            <person name="Arachchi H.M."/>
            <person name="Berlin A."/>
            <person name="Brown A."/>
            <person name="Chapman S.B."/>
            <person name="Chen Z."/>
            <person name="Dunbar C."/>
            <person name="Freedman E."/>
            <person name="Gearin G."/>
            <person name="Gellesch M."/>
            <person name="Goldberg J."/>
            <person name="Griggs A."/>
            <person name="Gujja S."/>
            <person name="Heiman D."/>
            <person name="Howarth C."/>
            <person name="Larson L."/>
            <person name="Lui A."/>
            <person name="MacDonald P.J.P."/>
            <person name="Mehta T."/>
            <person name="Montmayeur A."/>
            <person name="Murphy C."/>
            <person name="Neiman D."/>
            <person name="Pearson M."/>
            <person name="Priest M."/>
            <person name="Roberts A."/>
            <person name="Saif S."/>
            <person name="Shea T."/>
            <person name="Shenoy N."/>
            <person name="Sisk P."/>
            <person name="Stolte C."/>
            <person name="Sykes S."/>
            <person name="Yandava C."/>
            <person name="Wortman J."/>
            <person name="Nusbaum C."/>
            <person name="Birren B."/>
        </authorList>
    </citation>
    <scope>NUCLEOTIDE SEQUENCE</scope>
    <source>
        <strain>70-15</strain>
    </source>
</reference>
<proteinExistence type="predicted"/>
<dbReference type="EMBL" id="CM001231">
    <property type="protein sequence ID" value="EHA56178.1"/>
    <property type="molecule type" value="Genomic_DNA"/>
</dbReference>
<dbReference type="OMA" id="FWKDRFQ"/>
<dbReference type="HOGENOM" id="CLU_023124_0_0_1"/>
<organism evidence="2 3">
    <name type="scientific">Pyricularia oryzae (strain 70-15 / ATCC MYA-4617 / FGSC 8958)</name>
    <name type="common">Rice blast fungus</name>
    <name type="synonym">Magnaporthe oryzae</name>
    <dbReference type="NCBI Taxonomy" id="242507"/>
    <lineage>
        <taxon>Eukaryota</taxon>
        <taxon>Fungi</taxon>
        <taxon>Dikarya</taxon>
        <taxon>Ascomycota</taxon>
        <taxon>Pezizomycotina</taxon>
        <taxon>Sordariomycetes</taxon>
        <taxon>Sordariomycetidae</taxon>
        <taxon>Magnaporthales</taxon>
        <taxon>Pyriculariaceae</taxon>
        <taxon>Pyricularia</taxon>
    </lineage>
</organism>
<dbReference type="eggNOG" id="ENOG502S8DI">
    <property type="taxonomic scope" value="Eukaryota"/>
</dbReference>
<dbReference type="AlphaFoldDB" id="G4MMU8"/>
<dbReference type="RefSeq" id="XP_003708790.1">
    <property type="nucleotide sequence ID" value="XM_003708742.1"/>
</dbReference>
<dbReference type="GeneID" id="5049452"/>
<dbReference type="OrthoDB" id="5374688at2759"/>
<dbReference type="InParanoid" id="G4MMU8"/>
<accession>G4MMU8</accession>
<keyword evidence="3" id="KW-1185">Reference proteome</keyword>
<dbReference type="KEGG" id="mgr:MGG_13691"/>
<dbReference type="VEuPathDB" id="FungiDB:MGG_13691"/>
<reference evidence="2 3" key="1">
    <citation type="journal article" date="2005" name="Nature">
        <title>The genome sequence of the rice blast fungus Magnaporthe grisea.</title>
        <authorList>
            <person name="Dean R.A."/>
            <person name="Talbot N.J."/>
            <person name="Ebbole D.J."/>
            <person name="Farman M.L."/>
            <person name="Mitchell T.K."/>
            <person name="Orbach M.J."/>
            <person name="Thon M."/>
            <person name="Kulkarni R."/>
            <person name="Xu J.R."/>
            <person name="Pan H."/>
            <person name="Read N.D."/>
            <person name="Lee Y.H."/>
            <person name="Carbone I."/>
            <person name="Brown D."/>
            <person name="Oh Y.Y."/>
            <person name="Donofrio N."/>
            <person name="Jeong J.S."/>
            <person name="Soanes D.M."/>
            <person name="Djonovic S."/>
            <person name="Kolomiets E."/>
            <person name="Rehmeyer C."/>
            <person name="Li W."/>
            <person name="Harding M."/>
            <person name="Kim S."/>
            <person name="Lebrun M.H."/>
            <person name="Bohnert H."/>
            <person name="Coughlan S."/>
            <person name="Butler J."/>
            <person name="Calvo S."/>
            <person name="Ma L.J."/>
            <person name="Nicol R."/>
            <person name="Purcell S."/>
            <person name="Nusbaum C."/>
            <person name="Galagan J.E."/>
            <person name="Birren B.W."/>
        </authorList>
    </citation>
    <scope>NUCLEOTIDE SEQUENCE [LARGE SCALE GENOMIC DNA]</scope>
    <source>
        <strain evidence="3">70-15 / ATCC MYA-4617 / FGSC 8958</strain>
    </source>
</reference>
<name>G4MMU8_PYRO7</name>